<evidence type="ECO:0000313" key="3">
    <source>
        <dbReference type="Proteomes" id="UP000594638"/>
    </source>
</evidence>
<dbReference type="Proteomes" id="UP000594638">
    <property type="component" value="Unassembled WGS sequence"/>
</dbReference>
<dbReference type="AlphaFoldDB" id="A0A8S0TPA8"/>
<dbReference type="EMBL" id="CACTIH010007281">
    <property type="protein sequence ID" value="CAA3007665.1"/>
    <property type="molecule type" value="Genomic_DNA"/>
</dbReference>
<sequence length="57" mass="5754">MDQPHCKISNISGEHSGSISNGNLPTTALNEINGVEAGAGGDDEAEGREVAEDSSGQ</sequence>
<organism evidence="2 3">
    <name type="scientific">Olea europaea subsp. europaea</name>
    <dbReference type="NCBI Taxonomy" id="158383"/>
    <lineage>
        <taxon>Eukaryota</taxon>
        <taxon>Viridiplantae</taxon>
        <taxon>Streptophyta</taxon>
        <taxon>Embryophyta</taxon>
        <taxon>Tracheophyta</taxon>
        <taxon>Spermatophyta</taxon>
        <taxon>Magnoliopsida</taxon>
        <taxon>eudicotyledons</taxon>
        <taxon>Gunneridae</taxon>
        <taxon>Pentapetalae</taxon>
        <taxon>asterids</taxon>
        <taxon>lamiids</taxon>
        <taxon>Lamiales</taxon>
        <taxon>Oleaceae</taxon>
        <taxon>Oleeae</taxon>
        <taxon>Olea</taxon>
    </lineage>
</organism>
<comment type="caution">
    <text evidence="2">The sequence shown here is derived from an EMBL/GenBank/DDBJ whole genome shotgun (WGS) entry which is preliminary data.</text>
</comment>
<name>A0A8S0TPA8_OLEEU</name>
<gene>
    <name evidence="2" type="ORF">OLEA9_A110400</name>
</gene>
<feature type="compositionally biased region" description="Polar residues" evidence="1">
    <location>
        <begin position="9"/>
        <end position="30"/>
    </location>
</feature>
<accession>A0A8S0TPA8</accession>
<evidence type="ECO:0000313" key="2">
    <source>
        <dbReference type="EMBL" id="CAA3007665.1"/>
    </source>
</evidence>
<evidence type="ECO:0000256" key="1">
    <source>
        <dbReference type="SAM" id="MobiDB-lite"/>
    </source>
</evidence>
<reference evidence="2 3" key="1">
    <citation type="submission" date="2019-12" db="EMBL/GenBank/DDBJ databases">
        <authorList>
            <person name="Alioto T."/>
            <person name="Alioto T."/>
            <person name="Gomez Garrido J."/>
        </authorList>
    </citation>
    <scope>NUCLEOTIDE SEQUENCE [LARGE SCALE GENOMIC DNA]</scope>
</reference>
<proteinExistence type="predicted"/>
<feature type="region of interest" description="Disordered" evidence="1">
    <location>
        <begin position="1"/>
        <end position="57"/>
    </location>
</feature>
<keyword evidence="3" id="KW-1185">Reference proteome</keyword>
<protein>
    <submittedName>
        <fullName evidence="2">Uncharacterized protein</fullName>
    </submittedName>
</protein>
<dbReference type="Gramene" id="OE9A110400T1">
    <property type="protein sequence ID" value="OE9A110400C1"/>
    <property type="gene ID" value="OE9A110400"/>
</dbReference>